<dbReference type="Proteomes" id="UP001204015">
    <property type="component" value="Unassembled WGS sequence"/>
</dbReference>
<dbReference type="Pfam" id="PF00132">
    <property type="entry name" value="Hexapep"/>
    <property type="match status" value="1"/>
</dbReference>
<protein>
    <submittedName>
        <fullName evidence="3">Sugar O-acetyltransferase</fullName>
    </submittedName>
</protein>
<sequence>MKETEFEKMRNEEFYDFSDHDILASLSHAKGACHHLNELTLISPGYREALIEVIPNIPDTSKVSPPFYCDHGNGMDIGQHVFINYNCCFLDEAYIHIDDFVRIGPMCQFYTVSHPFDPICRRESVEIGHPITIGKDTWLGGGVIVCPGVTIGERCIIAAGSVVVHDIPDDCMAAGNPAVVKKCFKGGELLK</sequence>
<proteinExistence type="inferred from homology"/>
<evidence type="ECO:0000313" key="4">
    <source>
        <dbReference type="Proteomes" id="UP001204015"/>
    </source>
</evidence>
<dbReference type="SUPFAM" id="SSF51161">
    <property type="entry name" value="Trimeric LpxA-like enzymes"/>
    <property type="match status" value="1"/>
</dbReference>
<keyword evidence="4" id="KW-1185">Reference proteome</keyword>
<accession>A0ABT1BZ63</accession>
<name>A0ABT1BZ63_9BACT</name>
<dbReference type="PANTHER" id="PTHR23416">
    <property type="entry name" value="SIALIC ACID SYNTHASE-RELATED"/>
    <property type="match status" value="1"/>
</dbReference>
<evidence type="ECO:0000256" key="1">
    <source>
        <dbReference type="ARBA" id="ARBA00007274"/>
    </source>
</evidence>
<dbReference type="CDD" id="cd03357">
    <property type="entry name" value="LbH_MAT_GAT"/>
    <property type="match status" value="1"/>
</dbReference>
<dbReference type="InterPro" id="IPR051159">
    <property type="entry name" value="Hexapeptide_acetyltransf"/>
</dbReference>
<comment type="caution">
    <text evidence="3">The sequence shown here is derived from an EMBL/GenBank/DDBJ whole genome shotgun (WGS) entry which is preliminary data.</text>
</comment>
<keyword evidence="2" id="KW-0808">Transferase</keyword>
<dbReference type="EMBL" id="JAMXLY010000053">
    <property type="protein sequence ID" value="MCO6026386.1"/>
    <property type="molecule type" value="Genomic_DNA"/>
</dbReference>
<comment type="similarity">
    <text evidence="1">Belongs to the transferase hexapeptide repeat family.</text>
</comment>
<evidence type="ECO:0000256" key="2">
    <source>
        <dbReference type="ARBA" id="ARBA00022679"/>
    </source>
</evidence>
<reference evidence="3 4" key="1">
    <citation type="submission" date="2022-06" db="EMBL/GenBank/DDBJ databases">
        <title>A taxonomic note on the genus Prevotella: Description of four novel genera and emended description of the genera Hallella and Xylanibacter.</title>
        <authorList>
            <person name="Hitch T.C.A."/>
        </authorList>
    </citation>
    <scope>NUCLEOTIDE SEQUENCE [LARGE SCALE GENOMIC DNA]</scope>
    <source>
        <strain evidence="3 4">DSM 100619</strain>
    </source>
</reference>
<gene>
    <name evidence="3" type="ORF">NG821_11145</name>
</gene>
<dbReference type="RefSeq" id="WP_252761741.1">
    <property type="nucleotide sequence ID" value="NZ_JAMXLY010000053.1"/>
</dbReference>
<evidence type="ECO:0000313" key="3">
    <source>
        <dbReference type="EMBL" id="MCO6026386.1"/>
    </source>
</evidence>
<dbReference type="Gene3D" id="2.160.10.10">
    <property type="entry name" value="Hexapeptide repeat proteins"/>
    <property type="match status" value="1"/>
</dbReference>
<organism evidence="3 4">
    <name type="scientific">Segatella cerevisiae</name>
    <dbReference type="NCBI Taxonomy" id="2053716"/>
    <lineage>
        <taxon>Bacteria</taxon>
        <taxon>Pseudomonadati</taxon>
        <taxon>Bacteroidota</taxon>
        <taxon>Bacteroidia</taxon>
        <taxon>Bacteroidales</taxon>
        <taxon>Prevotellaceae</taxon>
        <taxon>Segatella</taxon>
    </lineage>
</organism>
<dbReference type="PANTHER" id="PTHR23416:SF23">
    <property type="entry name" value="ACETYLTRANSFERASE C18B11.09C-RELATED"/>
    <property type="match status" value="1"/>
</dbReference>
<dbReference type="InterPro" id="IPR001451">
    <property type="entry name" value="Hexapep"/>
</dbReference>
<dbReference type="InterPro" id="IPR011004">
    <property type="entry name" value="Trimer_LpxA-like_sf"/>
</dbReference>